<evidence type="ECO:0000313" key="3">
    <source>
        <dbReference type="Proteomes" id="UP000187822"/>
    </source>
</evidence>
<accession>A0A1N5SDT1</accession>
<dbReference type="EMBL" id="LT671858">
    <property type="protein sequence ID" value="SIM34192.1"/>
    <property type="molecule type" value="Genomic_DNA"/>
</dbReference>
<keyword evidence="3" id="KW-1185">Reference proteome</keyword>
<dbReference type="KEGG" id="cdiv:CPM_0679"/>
<reference evidence="1 4" key="1">
    <citation type="submission" date="2016-04" db="EMBL/GenBank/DDBJ databases">
        <authorList>
            <person name="Evans L.H."/>
            <person name="Alamgir A."/>
            <person name="Owens N."/>
            <person name="Weber N.D."/>
            <person name="Virtaneva K."/>
            <person name="Barbian K."/>
            <person name="Babar A."/>
            <person name="Rosenke K."/>
        </authorList>
    </citation>
    <scope>NUCLEOTIDE SEQUENCE [LARGE SCALE GENOMIC DNA]</scope>
    <source>
        <strain evidence="1">S5</strain>
        <strain evidence="4">S5(T) (JCM 30642 \VKM B-2941)</strain>
    </source>
</reference>
<evidence type="ECO:0000313" key="1">
    <source>
        <dbReference type="EMBL" id="SIM34192.1"/>
    </source>
</evidence>
<protein>
    <submittedName>
        <fullName evidence="1">Ribonuclease P protein subunit aRpp1</fullName>
    </submittedName>
</protein>
<reference evidence="3" key="2">
    <citation type="submission" date="2016-06" db="EMBL/GenBank/DDBJ databases">
        <authorList>
            <person name="Toshchakov V.S."/>
        </authorList>
    </citation>
    <scope>NUCLEOTIDE SEQUENCE [LARGE SCALE GENOMIC DNA]</scope>
    <source>
        <strain>PM4 (JCM 30641</strain>
        <strain evidence="3">\VKM B-2940)</strain>
    </source>
</reference>
<evidence type="ECO:0000313" key="4">
    <source>
        <dbReference type="Proteomes" id="UP000195607"/>
    </source>
</evidence>
<name>A0A1N5SDT1_9ARCH</name>
<dbReference type="AlphaFoldDB" id="A0A1N5SDT1"/>
<reference evidence="2" key="3">
    <citation type="submission" date="2016-06" db="EMBL/GenBank/DDBJ databases">
        <authorList>
            <person name="Olsen C.W."/>
            <person name="Carey S."/>
            <person name="Hinshaw L."/>
            <person name="Karasin A.I."/>
        </authorList>
    </citation>
    <scope>NUCLEOTIDE SEQUENCE [LARGE SCALE GENOMIC DNA]</scope>
    <source>
        <strain evidence="2">PM4</strain>
    </source>
</reference>
<gene>
    <name evidence="2" type="ORF">CPM_0679</name>
    <name evidence="1" type="ORF">CSP5_0186</name>
</gene>
<sequence>MVNTITIPMSIYLSWVEYYSCAYCEEIINTMLSADKTMSQYKITKLVKSKMNSKTAIKHIEDLIDVGIIIDYGGPALRLLEDIKSVFLETSYEPYGKPARKGILDFSNENDVELLSEIIKAQHKKRKKSYALWFDYAFLYEKCMKKD</sequence>
<proteinExistence type="predicted"/>
<dbReference type="EMBL" id="LT719092">
    <property type="protein sequence ID" value="SJK84541.1"/>
    <property type="molecule type" value="Genomic_DNA"/>
</dbReference>
<evidence type="ECO:0000313" key="2">
    <source>
        <dbReference type="EMBL" id="SJK84541.1"/>
    </source>
</evidence>
<dbReference type="Proteomes" id="UP000195607">
    <property type="component" value="Chromosome I"/>
</dbReference>
<organism evidence="1 4">
    <name type="scientific">Cuniculiplasma divulgatum</name>
    <dbReference type="NCBI Taxonomy" id="1673428"/>
    <lineage>
        <taxon>Archaea</taxon>
        <taxon>Methanobacteriati</taxon>
        <taxon>Thermoplasmatota</taxon>
        <taxon>Thermoplasmata</taxon>
        <taxon>Thermoplasmatales</taxon>
        <taxon>Cuniculiplasmataceae</taxon>
        <taxon>Cuniculiplasma</taxon>
    </lineage>
</organism>
<dbReference type="STRING" id="1673428.CPM_0679"/>
<dbReference type="Proteomes" id="UP000187822">
    <property type="component" value="Chromosome I"/>
</dbReference>